<organism evidence="1 2">
    <name type="scientific">Burkholderia ubonensis</name>
    <dbReference type="NCBI Taxonomy" id="101571"/>
    <lineage>
        <taxon>Bacteria</taxon>
        <taxon>Pseudomonadati</taxon>
        <taxon>Pseudomonadota</taxon>
        <taxon>Betaproteobacteria</taxon>
        <taxon>Burkholderiales</taxon>
        <taxon>Burkholderiaceae</taxon>
        <taxon>Burkholderia</taxon>
        <taxon>Burkholderia cepacia complex</taxon>
    </lineage>
</organism>
<evidence type="ECO:0000313" key="2">
    <source>
        <dbReference type="Proteomes" id="UP000056453"/>
    </source>
</evidence>
<accession>A0AAW3MXE1</accession>
<dbReference type="EMBL" id="LPBJ01000047">
    <property type="protein sequence ID" value="KVP98425.1"/>
    <property type="molecule type" value="Genomic_DNA"/>
</dbReference>
<dbReference type="AlphaFoldDB" id="A0AAW3MXE1"/>
<dbReference type="Proteomes" id="UP000056453">
    <property type="component" value="Unassembled WGS sequence"/>
</dbReference>
<evidence type="ECO:0000313" key="1">
    <source>
        <dbReference type="EMBL" id="KVP98425.1"/>
    </source>
</evidence>
<sequence>MLCERHSEGKAICVYLSPIDAMLEAIFSSRPGKRFEVIPARKFDPSVFINDNQGRLALDVHLGWFARDGQLIARPSGKPVACAVHHEILVHPEHAHHVAFTFEADTMAILERLYRSAGLVAYKETFAMAQGWPRARRDRIVSNSIRKVSTFAPAGTEYNQVALFDPEFEQWHFVPTAQLESVEDSPGAAE</sequence>
<gene>
    <name evidence="1" type="ORF">WJ96_07410</name>
</gene>
<reference evidence="1 2" key="1">
    <citation type="submission" date="2015-11" db="EMBL/GenBank/DDBJ databases">
        <title>Expanding the genomic diversity of Burkholderia species for the development of highly accurate diagnostics.</title>
        <authorList>
            <person name="Sahl J."/>
            <person name="Keim P."/>
            <person name="Wagner D."/>
        </authorList>
    </citation>
    <scope>NUCLEOTIDE SEQUENCE [LARGE SCALE GENOMIC DNA]</scope>
    <source>
        <strain evidence="1 2">MSMB1808WGS</strain>
    </source>
</reference>
<protein>
    <recommendedName>
        <fullName evidence="3">RES domain-containing protein</fullName>
    </recommendedName>
</protein>
<comment type="caution">
    <text evidence="1">The sequence shown here is derived from an EMBL/GenBank/DDBJ whole genome shotgun (WGS) entry which is preliminary data.</text>
</comment>
<keyword evidence="2" id="KW-1185">Reference proteome</keyword>
<evidence type="ECO:0008006" key="3">
    <source>
        <dbReference type="Google" id="ProtNLM"/>
    </source>
</evidence>
<proteinExistence type="predicted"/>
<name>A0AAW3MXE1_9BURK</name>